<evidence type="ECO:0000256" key="9">
    <source>
        <dbReference type="ARBA" id="ARBA00023049"/>
    </source>
</evidence>
<dbReference type="KEGG" id="aeh:Mlg_0820"/>
<dbReference type="GO" id="GO:0006508">
    <property type="term" value="P:proteolysis"/>
    <property type="evidence" value="ECO:0007669"/>
    <property type="project" value="UniProtKB-KW"/>
</dbReference>
<evidence type="ECO:0000256" key="3">
    <source>
        <dbReference type="ARBA" id="ARBA00022670"/>
    </source>
</evidence>
<dbReference type="Proteomes" id="UP000001962">
    <property type="component" value="Chromosome"/>
</dbReference>
<evidence type="ECO:0000256" key="4">
    <source>
        <dbReference type="ARBA" id="ARBA00022692"/>
    </source>
</evidence>
<protein>
    <submittedName>
        <fullName evidence="14">Peptidase M48, Ste24p</fullName>
    </submittedName>
</protein>
<keyword evidence="10 12" id="KW-0472">Membrane</keyword>
<evidence type="ECO:0000256" key="12">
    <source>
        <dbReference type="SAM" id="Phobius"/>
    </source>
</evidence>
<keyword evidence="9" id="KW-0482">Metalloprotease</keyword>
<dbReference type="EMBL" id="CP000453">
    <property type="protein sequence ID" value="ABI56174.1"/>
    <property type="molecule type" value="Genomic_DNA"/>
</dbReference>
<feature type="region of interest" description="Disordered" evidence="11">
    <location>
        <begin position="327"/>
        <end position="374"/>
    </location>
</feature>
<accession>Q0AAG3</accession>
<dbReference type="CDD" id="cd07340">
    <property type="entry name" value="M48B_Htpx_like"/>
    <property type="match status" value="1"/>
</dbReference>
<feature type="compositionally biased region" description="Basic and acidic residues" evidence="11">
    <location>
        <begin position="327"/>
        <end position="364"/>
    </location>
</feature>
<dbReference type="InterPro" id="IPR050083">
    <property type="entry name" value="HtpX_protease"/>
</dbReference>
<evidence type="ECO:0000313" key="15">
    <source>
        <dbReference type="Proteomes" id="UP000001962"/>
    </source>
</evidence>
<keyword evidence="5" id="KW-0479">Metal-binding</keyword>
<dbReference type="OrthoDB" id="15218at2"/>
<evidence type="ECO:0000256" key="5">
    <source>
        <dbReference type="ARBA" id="ARBA00022723"/>
    </source>
</evidence>
<keyword evidence="4 12" id="KW-0812">Transmembrane</keyword>
<dbReference type="InterPro" id="IPR001915">
    <property type="entry name" value="Peptidase_M48"/>
</dbReference>
<dbReference type="RefSeq" id="WP_011628569.1">
    <property type="nucleotide sequence ID" value="NC_008340.1"/>
</dbReference>
<dbReference type="Pfam" id="PF01435">
    <property type="entry name" value="Peptidase_M48"/>
    <property type="match status" value="1"/>
</dbReference>
<keyword evidence="8 12" id="KW-1133">Transmembrane helix</keyword>
<evidence type="ECO:0000313" key="14">
    <source>
        <dbReference type="EMBL" id="ABI56174.1"/>
    </source>
</evidence>
<evidence type="ECO:0000256" key="6">
    <source>
        <dbReference type="ARBA" id="ARBA00022801"/>
    </source>
</evidence>
<evidence type="ECO:0000259" key="13">
    <source>
        <dbReference type="Pfam" id="PF01435"/>
    </source>
</evidence>
<sequence>MDFFEHQDRARRTTLWLILFFVLGVIAIAVVVNALALFFLGEPPPAGAPPEHWLSQNLELLITTTVLVVAGIGLASAFRVASLSGGGSKVAEMLGGTRVTPDTRDPKRRQLLNVVEEVALASGTPVPDVYVLEEEAAINAFAAGYSQSDAAVAVTRGTLEKLNREELQGVVAHEFAHIVNGDMRLNIRLMGVVFGLLVLTVVGRFMTRAIFVGGGSREGKQAAMGIAALGLALILVGALGVFFGRLIKAAVSRQREFLADASAVQYTRNPDSIGGALKKIAVHSRGSGLESPETEEVSHMLFASGFASMSGLLATHPPLEDRIRAIEPQFDPERDLPALAEREQRRRAREEAEAERRREAERAAAEGQGQGVRIPGAIPLPGTDALPQGAILGAILADVDQPDTRRHQAAAQLLHALPEPLRDAVHGEDAGLAVLYTVISEDPEVRRQQLARIREDWGEDAEARVREWLEDDQSLAPGQRLPLVELALPALRHQPRERLGELRETLGALIRADGGVSVFEFALARMFDAHLRDILNPGAADRGHARVNAEKAAAIQQLLSVLAWAGAEGDEDAARQAYAAGMALLYRENRPPAYGVPADWPNTLTEGLERLDRLGAGPKRRLLEAMVATVGHNGQVNVAEAELLRALAAALHVPIPLILPTTEESGGDGVSP</sequence>
<proteinExistence type="predicted"/>
<dbReference type="PANTHER" id="PTHR43221">
    <property type="entry name" value="PROTEASE HTPX"/>
    <property type="match status" value="1"/>
</dbReference>
<evidence type="ECO:0000256" key="2">
    <source>
        <dbReference type="ARBA" id="ARBA00022475"/>
    </source>
</evidence>
<keyword evidence="6" id="KW-0378">Hydrolase</keyword>
<evidence type="ECO:0000256" key="11">
    <source>
        <dbReference type="SAM" id="MobiDB-lite"/>
    </source>
</evidence>
<reference evidence="15" key="1">
    <citation type="submission" date="2006-08" db="EMBL/GenBank/DDBJ databases">
        <title>Complete sequence of Alkalilimnicola ehrilichei MLHE-1.</title>
        <authorList>
            <person name="Copeland A."/>
            <person name="Lucas S."/>
            <person name="Lapidus A."/>
            <person name="Barry K."/>
            <person name="Detter J.C."/>
            <person name="Glavina del Rio T."/>
            <person name="Hammon N."/>
            <person name="Israni S."/>
            <person name="Dalin E."/>
            <person name="Tice H."/>
            <person name="Pitluck S."/>
            <person name="Sims D."/>
            <person name="Brettin T."/>
            <person name="Bruce D."/>
            <person name="Han C."/>
            <person name="Tapia R."/>
            <person name="Gilna P."/>
            <person name="Schmutz J."/>
            <person name="Larimer F."/>
            <person name="Land M."/>
            <person name="Hauser L."/>
            <person name="Kyrpides N."/>
            <person name="Mikhailova N."/>
            <person name="Oremland R.S."/>
            <person name="Hoeft S.E."/>
            <person name="Switzer-Blum J."/>
            <person name="Kulp T."/>
            <person name="King G."/>
            <person name="Tabita R."/>
            <person name="Witte B."/>
            <person name="Santini J.M."/>
            <person name="Basu P."/>
            <person name="Hollibaugh J.T."/>
            <person name="Xie G."/>
            <person name="Stolz J.F."/>
            <person name="Richardson P."/>
        </authorList>
    </citation>
    <scope>NUCLEOTIDE SEQUENCE [LARGE SCALE GENOMIC DNA]</scope>
    <source>
        <strain evidence="15">ATCC BAA-1101 / DSM 17681 / MLHE-1</strain>
    </source>
</reference>
<dbReference type="GO" id="GO:0046872">
    <property type="term" value="F:metal ion binding"/>
    <property type="evidence" value="ECO:0007669"/>
    <property type="project" value="UniProtKB-KW"/>
</dbReference>
<feature type="transmembrane region" description="Helical" evidence="12">
    <location>
        <begin position="189"/>
        <end position="211"/>
    </location>
</feature>
<keyword evidence="2" id="KW-1003">Cell membrane</keyword>
<keyword evidence="3" id="KW-0645">Protease</keyword>
<dbReference type="eggNOG" id="COG0501">
    <property type="taxonomic scope" value="Bacteria"/>
</dbReference>
<name>Q0AAG3_ALKEH</name>
<feature type="transmembrane region" description="Helical" evidence="12">
    <location>
        <begin position="223"/>
        <end position="247"/>
    </location>
</feature>
<keyword evidence="7" id="KW-0862">Zinc</keyword>
<dbReference type="AlphaFoldDB" id="Q0AAG3"/>
<feature type="transmembrane region" description="Helical" evidence="12">
    <location>
        <begin position="15"/>
        <end position="40"/>
    </location>
</feature>
<feature type="domain" description="Peptidase M48" evidence="13">
    <location>
        <begin position="108"/>
        <end position="327"/>
    </location>
</feature>
<keyword evidence="15" id="KW-1185">Reference proteome</keyword>
<dbReference type="GO" id="GO:0004222">
    <property type="term" value="F:metalloendopeptidase activity"/>
    <property type="evidence" value="ECO:0007669"/>
    <property type="project" value="InterPro"/>
</dbReference>
<evidence type="ECO:0000256" key="8">
    <source>
        <dbReference type="ARBA" id="ARBA00022989"/>
    </source>
</evidence>
<evidence type="ECO:0000256" key="1">
    <source>
        <dbReference type="ARBA" id="ARBA00001947"/>
    </source>
</evidence>
<dbReference type="Gene3D" id="3.30.2010.10">
    <property type="entry name" value="Metalloproteases ('zincins'), catalytic domain"/>
    <property type="match status" value="1"/>
</dbReference>
<evidence type="ECO:0000256" key="7">
    <source>
        <dbReference type="ARBA" id="ARBA00022833"/>
    </source>
</evidence>
<comment type="cofactor">
    <cofactor evidence="1">
        <name>Zn(2+)</name>
        <dbReference type="ChEBI" id="CHEBI:29105"/>
    </cofactor>
</comment>
<dbReference type="eggNOG" id="COG1802">
    <property type="taxonomic scope" value="Bacteria"/>
</dbReference>
<dbReference type="HOGENOM" id="CLU_024494_0_0_6"/>
<feature type="transmembrane region" description="Helical" evidence="12">
    <location>
        <begin position="60"/>
        <end position="81"/>
    </location>
</feature>
<organism evidence="14 15">
    <name type="scientific">Alkalilimnicola ehrlichii (strain ATCC BAA-1101 / DSM 17681 / MLHE-1)</name>
    <dbReference type="NCBI Taxonomy" id="187272"/>
    <lineage>
        <taxon>Bacteria</taxon>
        <taxon>Pseudomonadati</taxon>
        <taxon>Pseudomonadota</taxon>
        <taxon>Gammaproteobacteria</taxon>
        <taxon>Chromatiales</taxon>
        <taxon>Ectothiorhodospiraceae</taxon>
        <taxon>Alkalilimnicola</taxon>
    </lineage>
</organism>
<dbReference type="PANTHER" id="PTHR43221:SF2">
    <property type="entry name" value="PROTEASE HTPX HOMOLOG"/>
    <property type="match status" value="1"/>
</dbReference>
<gene>
    <name evidence="14" type="ordered locus">Mlg_0820</name>
</gene>
<evidence type="ECO:0000256" key="10">
    <source>
        <dbReference type="ARBA" id="ARBA00023136"/>
    </source>
</evidence>